<protein>
    <submittedName>
        <fullName evidence="1">Uncharacterized protein</fullName>
    </submittedName>
</protein>
<proteinExistence type="predicted"/>
<dbReference type="AlphaFoldDB" id="A0AAE1DD92"/>
<organism evidence="1 2">
    <name type="scientific">Elysia crispata</name>
    <name type="common">lettuce slug</name>
    <dbReference type="NCBI Taxonomy" id="231223"/>
    <lineage>
        <taxon>Eukaryota</taxon>
        <taxon>Metazoa</taxon>
        <taxon>Spiralia</taxon>
        <taxon>Lophotrochozoa</taxon>
        <taxon>Mollusca</taxon>
        <taxon>Gastropoda</taxon>
        <taxon>Heterobranchia</taxon>
        <taxon>Euthyneura</taxon>
        <taxon>Panpulmonata</taxon>
        <taxon>Sacoglossa</taxon>
        <taxon>Placobranchoidea</taxon>
        <taxon>Plakobranchidae</taxon>
        <taxon>Elysia</taxon>
    </lineage>
</organism>
<sequence>MGFKDDSCLAQAGSRYQRQVVLRAATTTKRQAQPLLDFLIKQEGTFTESMILQHFTNVFDVKLMLCSKTSLIAQLARSN</sequence>
<keyword evidence="2" id="KW-1185">Reference proteome</keyword>
<gene>
    <name evidence="1" type="ORF">RRG08_026166</name>
</gene>
<comment type="caution">
    <text evidence="1">The sequence shown here is derived from an EMBL/GenBank/DDBJ whole genome shotgun (WGS) entry which is preliminary data.</text>
</comment>
<dbReference type="Proteomes" id="UP001283361">
    <property type="component" value="Unassembled WGS sequence"/>
</dbReference>
<name>A0AAE1DD92_9GAST</name>
<dbReference type="EMBL" id="JAWDGP010004277">
    <property type="protein sequence ID" value="KAK3765690.1"/>
    <property type="molecule type" value="Genomic_DNA"/>
</dbReference>
<evidence type="ECO:0000313" key="1">
    <source>
        <dbReference type="EMBL" id="KAK3765690.1"/>
    </source>
</evidence>
<reference evidence="1" key="1">
    <citation type="journal article" date="2023" name="G3 (Bethesda)">
        <title>A reference genome for the long-term kleptoplast-retaining sea slug Elysia crispata morphotype clarki.</title>
        <authorList>
            <person name="Eastman K.E."/>
            <person name="Pendleton A.L."/>
            <person name="Shaikh M.A."/>
            <person name="Suttiyut T."/>
            <person name="Ogas R."/>
            <person name="Tomko P."/>
            <person name="Gavelis G."/>
            <person name="Widhalm J.R."/>
            <person name="Wisecaver J.H."/>
        </authorList>
    </citation>
    <scope>NUCLEOTIDE SEQUENCE</scope>
    <source>
        <strain evidence="1">ECLA1</strain>
    </source>
</reference>
<accession>A0AAE1DD92</accession>
<evidence type="ECO:0000313" key="2">
    <source>
        <dbReference type="Proteomes" id="UP001283361"/>
    </source>
</evidence>